<dbReference type="GO" id="GO:0019825">
    <property type="term" value="F:oxygen binding"/>
    <property type="evidence" value="ECO:0007669"/>
    <property type="project" value="InterPro"/>
</dbReference>
<evidence type="ECO:0000256" key="4">
    <source>
        <dbReference type="ARBA" id="ARBA00022723"/>
    </source>
</evidence>
<dbReference type="GO" id="GO:0046872">
    <property type="term" value="F:metal ion binding"/>
    <property type="evidence" value="ECO:0007669"/>
    <property type="project" value="UniProtKB-KW"/>
</dbReference>
<keyword evidence="2" id="KW-0813">Transport</keyword>
<keyword evidence="8" id="KW-1185">Reference proteome</keyword>
<dbReference type="SUPFAM" id="SSF46458">
    <property type="entry name" value="Globin-like"/>
    <property type="match status" value="1"/>
</dbReference>
<comment type="cofactor">
    <cofactor evidence="1">
        <name>heme</name>
        <dbReference type="ChEBI" id="CHEBI:30413"/>
    </cofactor>
</comment>
<comment type="similarity">
    <text evidence="6">Belongs to the truncated hemoglobin family. Group II subfamily.</text>
</comment>
<reference evidence="7 8" key="1">
    <citation type="journal article" date="2013" name="Genome Announc.">
        <title>Draft Genome Sequence of the Lignocellulose Decomposer Thermobifida fusca Strain TM51.</title>
        <authorList>
            <person name="Toth A."/>
            <person name="Barna T."/>
            <person name="Nagy I."/>
            <person name="Horvath B."/>
            <person name="Nagy I."/>
            <person name="Tancsics A."/>
            <person name="Kriszt B."/>
            <person name="Baka E."/>
            <person name="Fekete C."/>
            <person name="Kukolya J."/>
        </authorList>
    </citation>
    <scope>NUCLEOTIDE SEQUENCE [LARGE SCALE GENOMIC DNA]</scope>
    <source>
        <strain evidence="7 8">TM51</strain>
    </source>
</reference>
<name>A0A9P2WQ76_THEFU</name>
<evidence type="ECO:0000256" key="3">
    <source>
        <dbReference type="ARBA" id="ARBA00022617"/>
    </source>
</evidence>
<keyword evidence="5" id="KW-0408">Iron</keyword>
<evidence type="ECO:0000256" key="5">
    <source>
        <dbReference type="ARBA" id="ARBA00023004"/>
    </source>
</evidence>
<dbReference type="GO" id="GO:0005344">
    <property type="term" value="F:oxygen carrier activity"/>
    <property type="evidence" value="ECO:0007669"/>
    <property type="project" value="InterPro"/>
</dbReference>
<dbReference type="GO" id="GO:0020037">
    <property type="term" value="F:heme binding"/>
    <property type="evidence" value="ECO:0007669"/>
    <property type="project" value="InterPro"/>
</dbReference>
<evidence type="ECO:0008006" key="9">
    <source>
        <dbReference type="Google" id="ProtNLM"/>
    </source>
</evidence>
<dbReference type="Pfam" id="PF01152">
    <property type="entry name" value="Bac_globin"/>
    <property type="match status" value="1"/>
</dbReference>
<dbReference type="EMBL" id="AOSG01000061">
    <property type="protein sequence ID" value="EOR70699.1"/>
    <property type="molecule type" value="Genomic_DNA"/>
</dbReference>
<accession>A0A9P2WQ76</accession>
<dbReference type="Proteomes" id="UP000014184">
    <property type="component" value="Unassembled WGS sequence"/>
</dbReference>
<comment type="caution">
    <text evidence="7">The sequence shown here is derived from an EMBL/GenBank/DDBJ whole genome shotgun (WGS) entry which is preliminary data.</text>
</comment>
<evidence type="ECO:0000256" key="6">
    <source>
        <dbReference type="ARBA" id="ARBA00034496"/>
    </source>
</evidence>
<dbReference type="InterPro" id="IPR009050">
    <property type="entry name" value="Globin-like_sf"/>
</dbReference>
<dbReference type="InterPro" id="IPR019795">
    <property type="entry name" value="Globin_bac-like_CS"/>
</dbReference>
<evidence type="ECO:0000313" key="7">
    <source>
        <dbReference type="EMBL" id="EOR70699.1"/>
    </source>
</evidence>
<dbReference type="InterPro" id="IPR044203">
    <property type="entry name" value="GlbO/GLB3-like"/>
</dbReference>
<evidence type="ECO:0000256" key="1">
    <source>
        <dbReference type="ARBA" id="ARBA00001971"/>
    </source>
</evidence>
<dbReference type="Gene3D" id="1.10.490.10">
    <property type="entry name" value="Globins"/>
    <property type="match status" value="1"/>
</dbReference>
<dbReference type="PROSITE" id="PS01213">
    <property type="entry name" value="GLOBIN_FAM_2"/>
    <property type="match status" value="1"/>
</dbReference>
<dbReference type="InterPro" id="IPR012292">
    <property type="entry name" value="Globin/Proto"/>
</dbReference>
<sequence>MVRVPRERSGTRSALGEASTYPVGAMTSQHDDQMTFYEAVGGEETFTRLARRFYEGVAADPVLRPMYPEEDLGPAEERLRLFLMQYWGGPRTYSERRGHPRLRMRHFPYRIGAEERDRWLTHMRAAVDDLALPAHLEQQLWEYLVYAAYAMVNVPEDAQPPMVQRSFTVTSNERDRGDEGETIRISLR</sequence>
<gene>
    <name evidence="7" type="ORF">TM51_11385</name>
</gene>
<dbReference type="AlphaFoldDB" id="A0A9P2WQ76"/>
<dbReference type="PANTHER" id="PTHR47366:SF1">
    <property type="entry name" value="TWO-ON-TWO HEMOGLOBIN-3"/>
    <property type="match status" value="1"/>
</dbReference>
<protein>
    <recommendedName>
        <fullName evidence="9">Globin</fullName>
    </recommendedName>
</protein>
<dbReference type="PANTHER" id="PTHR47366">
    <property type="entry name" value="TWO-ON-TWO HEMOGLOBIN-3"/>
    <property type="match status" value="1"/>
</dbReference>
<evidence type="ECO:0000313" key="8">
    <source>
        <dbReference type="Proteomes" id="UP000014184"/>
    </source>
</evidence>
<keyword evidence="3" id="KW-0349">Heme</keyword>
<evidence type="ECO:0000256" key="2">
    <source>
        <dbReference type="ARBA" id="ARBA00022448"/>
    </source>
</evidence>
<dbReference type="InterPro" id="IPR001486">
    <property type="entry name" value="Hemoglobin_trunc"/>
</dbReference>
<dbReference type="CDD" id="cd14771">
    <property type="entry name" value="TrHb2_Mt-trHbO-like_O"/>
    <property type="match status" value="1"/>
</dbReference>
<proteinExistence type="inferred from homology"/>
<keyword evidence="4" id="KW-0479">Metal-binding</keyword>
<organism evidence="7 8">
    <name type="scientific">Thermobifida fusca TM51</name>
    <dbReference type="NCBI Taxonomy" id="1169414"/>
    <lineage>
        <taxon>Bacteria</taxon>
        <taxon>Bacillati</taxon>
        <taxon>Actinomycetota</taxon>
        <taxon>Actinomycetes</taxon>
        <taxon>Streptosporangiales</taxon>
        <taxon>Nocardiopsidaceae</taxon>
        <taxon>Thermobifida</taxon>
    </lineage>
</organism>